<name>A0A653DZA2_9PSED</name>
<keyword evidence="1" id="KW-0812">Transmembrane</keyword>
<accession>A0A653DZA2</accession>
<feature type="transmembrane region" description="Helical" evidence="1">
    <location>
        <begin position="90"/>
        <end position="108"/>
    </location>
</feature>
<keyword evidence="1" id="KW-1133">Transmembrane helix</keyword>
<gene>
    <name evidence="2" type="ORF">PMYSY11_0770</name>
</gene>
<evidence type="ECO:0000313" key="2">
    <source>
        <dbReference type="EMBL" id="VEV95817.1"/>
    </source>
</evidence>
<feature type="transmembrane region" description="Helical" evidence="1">
    <location>
        <begin position="120"/>
        <end position="138"/>
    </location>
</feature>
<feature type="transmembrane region" description="Helical" evidence="1">
    <location>
        <begin position="57"/>
        <end position="78"/>
    </location>
</feature>
<evidence type="ECO:0008006" key="3">
    <source>
        <dbReference type="Google" id="ProtNLM"/>
    </source>
</evidence>
<reference evidence="2" key="1">
    <citation type="submission" date="2019-02" db="EMBL/GenBank/DDBJ databases">
        <authorList>
            <consortium name="Genoscope - CEA"/>
            <person name="William W."/>
        </authorList>
    </citation>
    <scope>NUCLEOTIDE SEQUENCE [LARGE SCALE GENOMIC DNA]</scope>
    <source>
        <strain evidence="2">YSy11</strain>
    </source>
</reference>
<protein>
    <recommendedName>
        <fullName evidence="3">DUF4149 domain-containing protein</fullName>
    </recommendedName>
</protein>
<proteinExistence type="predicted"/>
<feature type="transmembrane region" description="Helical" evidence="1">
    <location>
        <begin position="12"/>
        <end position="37"/>
    </location>
</feature>
<evidence type="ECO:0000256" key="1">
    <source>
        <dbReference type="SAM" id="Phobius"/>
    </source>
</evidence>
<keyword evidence="1" id="KW-0472">Membrane</keyword>
<dbReference type="EMBL" id="LR215729">
    <property type="protein sequence ID" value="VEV95817.1"/>
    <property type="molecule type" value="Genomic_DNA"/>
</dbReference>
<organism evidence="2">
    <name type="scientific">Pseudomonas marincola</name>
    <dbReference type="NCBI Taxonomy" id="437900"/>
    <lineage>
        <taxon>Bacteria</taxon>
        <taxon>Pseudomonadati</taxon>
        <taxon>Pseudomonadota</taxon>
        <taxon>Gammaproteobacteria</taxon>
        <taxon>Pseudomonadales</taxon>
        <taxon>Pseudomonadaceae</taxon>
        <taxon>Pseudomonas</taxon>
    </lineage>
</organism>
<dbReference type="AlphaFoldDB" id="A0A653DZA2"/>
<sequence>MSKFVTSKPKSLTAGSISWLLAQTFWVGGLWLLQFVLLPAMSHSGLASMLVSDMSAVLAPLLVGLAACCAFLQLLVLVSAEGLRSMWQDMRGQLLLAVLGLAASYLLADQLWSDPRRWQLFSYLVMALCGLLLVLQPVPVSAKRKPI</sequence>